<organism evidence="1 2">
    <name type="scientific">Streptomyces muensis</name>
    <dbReference type="NCBI Taxonomy" id="1077944"/>
    <lineage>
        <taxon>Bacteria</taxon>
        <taxon>Bacillati</taxon>
        <taxon>Actinomycetota</taxon>
        <taxon>Actinomycetes</taxon>
        <taxon>Kitasatosporales</taxon>
        <taxon>Streptomycetaceae</taxon>
        <taxon>Streptomyces</taxon>
    </lineage>
</organism>
<gene>
    <name evidence="1" type="ORF">L0P92_38435</name>
</gene>
<protein>
    <submittedName>
        <fullName evidence="1">Uncharacterized protein</fullName>
    </submittedName>
</protein>
<evidence type="ECO:0000313" key="1">
    <source>
        <dbReference type="EMBL" id="MCF1599392.1"/>
    </source>
</evidence>
<accession>A0A9X1Q5P7</accession>
<evidence type="ECO:0000313" key="2">
    <source>
        <dbReference type="Proteomes" id="UP001139384"/>
    </source>
</evidence>
<name>A0A9X1Q5P7_STRM4</name>
<keyword evidence="2" id="KW-1185">Reference proteome</keyword>
<proteinExistence type="predicted"/>
<dbReference type="RefSeq" id="WP_234767770.1">
    <property type="nucleotide sequence ID" value="NZ_JAKEIP010000300.1"/>
</dbReference>
<comment type="caution">
    <text evidence="1">The sequence shown here is derived from an EMBL/GenBank/DDBJ whole genome shotgun (WGS) entry which is preliminary data.</text>
</comment>
<dbReference type="Proteomes" id="UP001139384">
    <property type="component" value="Unassembled WGS sequence"/>
</dbReference>
<reference evidence="1" key="1">
    <citation type="submission" date="2022-01" db="EMBL/GenBank/DDBJ databases">
        <title>Draft Genome Sequences of Seven Type Strains of the Genus Streptomyces.</title>
        <authorList>
            <person name="Aziz S."/>
            <person name="Coretto E."/>
            <person name="Chronakova A."/>
            <person name="Sproer C."/>
            <person name="Huber K."/>
            <person name="Nouioui I."/>
            <person name="Gross H."/>
        </authorList>
    </citation>
    <scope>NUCLEOTIDE SEQUENCE</scope>
    <source>
        <strain evidence="1">DSM 103493</strain>
    </source>
</reference>
<sequence length="45" mass="4891">MADTQGDRTSAGRDLDGDCASGRLAWRRYRPHIGWMGGGLLDELG</sequence>
<dbReference type="AlphaFoldDB" id="A0A9X1Q5P7"/>
<dbReference type="EMBL" id="JAKEIP010000300">
    <property type="protein sequence ID" value="MCF1599392.1"/>
    <property type="molecule type" value="Genomic_DNA"/>
</dbReference>